<dbReference type="Pfam" id="PF24596">
    <property type="entry name" value="DUF7620"/>
    <property type="match status" value="1"/>
</dbReference>
<dbReference type="Proteomes" id="UP001596305">
    <property type="component" value="Unassembled WGS sequence"/>
</dbReference>
<keyword evidence="2" id="KW-1185">Reference proteome</keyword>
<dbReference type="RefSeq" id="WP_204809374.1">
    <property type="nucleotide sequence ID" value="NZ_BAAAIY010000003.1"/>
</dbReference>
<protein>
    <submittedName>
        <fullName evidence="1">Uncharacterized protein</fullName>
    </submittedName>
</protein>
<name>A0ABW1XBH1_9CELL</name>
<organism evidence="1 2">
    <name type="scientific">Oerskovia paurometabola</name>
    <dbReference type="NCBI Taxonomy" id="162170"/>
    <lineage>
        <taxon>Bacteria</taxon>
        <taxon>Bacillati</taxon>
        <taxon>Actinomycetota</taxon>
        <taxon>Actinomycetes</taxon>
        <taxon>Micrococcales</taxon>
        <taxon>Cellulomonadaceae</taxon>
        <taxon>Oerskovia</taxon>
    </lineage>
</organism>
<proteinExistence type="predicted"/>
<dbReference type="InterPro" id="IPR056037">
    <property type="entry name" value="DUF7620"/>
</dbReference>
<evidence type="ECO:0000313" key="1">
    <source>
        <dbReference type="EMBL" id="MFC6424651.1"/>
    </source>
</evidence>
<gene>
    <name evidence="1" type="ORF">ACFP71_07435</name>
</gene>
<comment type="caution">
    <text evidence="1">The sequence shown here is derived from an EMBL/GenBank/DDBJ whole genome shotgun (WGS) entry which is preliminary data.</text>
</comment>
<dbReference type="EMBL" id="JBHSTM010000004">
    <property type="protein sequence ID" value="MFC6424651.1"/>
    <property type="molecule type" value="Genomic_DNA"/>
</dbReference>
<evidence type="ECO:0000313" key="2">
    <source>
        <dbReference type="Proteomes" id="UP001596305"/>
    </source>
</evidence>
<accession>A0ABW1XBH1</accession>
<reference evidence="2" key="1">
    <citation type="journal article" date="2019" name="Int. J. Syst. Evol. Microbiol.">
        <title>The Global Catalogue of Microorganisms (GCM) 10K type strain sequencing project: providing services to taxonomists for standard genome sequencing and annotation.</title>
        <authorList>
            <consortium name="The Broad Institute Genomics Platform"/>
            <consortium name="The Broad Institute Genome Sequencing Center for Infectious Disease"/>
            <person name="Wu L."/>
            <person name="Ma J."/>
        </authorList>
    </citation>
    <scope>NUCLEOTIDE SEQUENCE [LARGE SCALE GENOMIC DNA]</scope>
    <source>
        <strain evidence="2">CCUG 47105</strain>
    </source>
</reference>
<sequence length="67" mass="7873">MIFSRRKRHERRRAQAEAQAALTQSVDHLHGTVLRAQEARHVADRLRELQRQNHFAESIRSAYGRPT</sequence>